<dbReference type="AlphaFoldDB" id="A0A091CRF1"/>
<evidence type="ECO:0000256" key="3">
    <source>
        <dbReference type="ARBA" id="ARBA00022801"/>
    </source>
</evidence>
<comment type="catalytic activity">
    <reaction evidence="5">
        <text>O-phospho-L-seryl-[protein] + H2O = L-seryl-[protein] + phosphate</text>
        <dbReference type="Rhea" id="RHEA:20629"/>
        <dbReference type="Rhea" id="RHEA-COMP:9863"/>
        <dbReference type="Rhea" id="RHEA-COMP:11604"/>
        <dbReference type="ChEBI" id="CHEBI:15377"/>
        <dbReference type="ChEBI" id="CHEBI:29999"/>
        <dbReference type="ChEBI" id="CHEBI:43474"/>
        <dbReference type="ChEBI" id="CHEBI:83421"/>
        <dbReference type="EC" id="3.1.3.16"/>
    </reaction>
</comment>
<dbReference type="PANTHER" id="PTHR23081">
    <property type="entry name" value="RNA POLYMERASE II CTD PHOSPHATASE"/>
    <property type="match status" value="1"/>
</dbReference>
<evidence type="ECO:0000313" key="8">
    <source>
        <dbReference type="EMBL" id="KFO20767.1"/>
    </source>
</evidence>
<comment type="catalytic activity">
    <reaction evidence="6">
        <text>O-phospho-L-threonyl-[protein] + H2O = L-threonyl-[protein] + phosphate</text>
        <dbReference type="Rhea" id="RHEA:47004"/>
        <dbReference type="Rhea" id="RHEA-COMP:11060"/>
        <dbReference type="Rhea" id="RHEA-COMP:11605"/>
        <dbReference type="ChEBI" id="CHEBI:15377"/>
        <dbReference type="ChEBI" id="CHEBI:30013"/>
        <dbReference type="ChEBI" id="CHEBI:43474"/>
        <dbReference type="ChEBI" id="CHEBI:61977"/>
        <dbReference type="EC" id="3.1.3.16"/>
    </reaction>
</comment>
<evidence type="ECO:0000256" key="1">
    <source>
        <dbReference type="ARBA" id="ARBA00004123"/>
    </source>
</evidence>
<protein>
    <recommendedName>
        <fullName evidence="2">protein-serine/threonine phosphatase</fullName>
        <ecNumber evidence="2">3.1.3.16</ecNumber>
    </recommendedName>
</protein>
<dbReference type="Proteomes" id="UP000028990">
    <property type="component" value="Unassembled WGS sequence"/>
</dbReference>
<dbReference type="EMBL" id="KN124574">
    <property type="protein sequence ID" value="KFO20767.1"/>
    <property type="molecule type" value="Genomic_DNA"/>
</dbReference>
<organism evidence="8 9">
    <name type="scientific">Fukomys damarensis</name>
    <name type="common">Damaraland mole rat</name>
    <name type="synonym">Cryptomys damarensis</name>
    <dbReference type="NCBI Taxonomy" id="885580"/>
    <lineage>
        <taxon>Eukaryota</taxon>
        <taxon>Metazoa</taxon>
        <taxon>Chordata</taxon>
        <taxon>Craniata</taxon>
        <taxon>Vertebrata</taxon>
        <taxon>Euteleostomi</taxon>
        <taxon>Mammalia</taxon>
        <taxon>Eutheria</taxon>
        <taxon>Euarchontoglires</taxon>
        <taxon>Glires</taxon>
        <taxon>Rodentia</taxon>
        <taxon>Hystricomorpha</taxon>
        <taxon>Bathyergidae</taxon>
        <taxon>Fukomys</taxon>
    </lineage>
</organism>
<gene>
    <name evidence="8" type="ORF">H920_17838</name>
</gene>
<evidence type="ECO:0000313" key="9">
    <source>
        <dbReference type="Proteomes" id="UP000028990"/>
    </source>
</evidence>
<dbReference type="InterPro" id="IPR039189">
    <property type="entry name" value="Fcp1"/>
</dbReference>
<sequence length="175" mass="19254">MGKVKRRGREKAPATQDGARILQQGGTSDMNRGKLSGAGPLGESETGVPAHDKGPDLDVQEEGESLDQSEEEEEEDTDDDDHLIHLEILVHVHTDYYTKYDRYLNRELKEAPETWKIVPELKSKVLVDVTVISSGLQPTNFPAEKTQEHYLGPARGAKVLTQLGLSPDALTGPPM</sequence>
<reference evidence="8 9" key="1">
    <citation type="submission" date="2013-11" db="EMBL/GenBank/DDBJ databases">
        <title>The Damaraland mole rat (Fukomys damarensis) genome and evolution of African mole rats.</title>
        <authorList>
            <person name="Gladyshev V.N."/>
            <person name="Fang X."/>
        </authorList>
    </citation>
    <scope>NUCLEOTIDE SEQUENCE [LARGE SCALE GENOMIC DNA]</scope>
    <source>
        <tissue evidence="8">Liver</tissue>
    </source>
</reference>
<evidence type="ECO:0000256" key="4">
    <source>
        <dbReference type="ARBA" id="ARBA00023242"/>
    </source>
</evidence>
<dbReference type="GO" id="GO:0005634">
    <property type="term" value="C:nucleus"/>
    <property type="evidence" value="ECO:0007669"/>
    <property type="project" value="UniProtKB-SubCell"/>
</dbReference>
<keyword evidence="9" id="KW-1185">Reference proteome</keyword>
<evidence type="ECO:0000256" key="6">
    <source>
        <dbReference type="ARBA" id="ARBA00048336"/>
    </source>
</evidence>
<accession>A0A091CRF1</accession>
<evidence type="ECO:0000256" key="2">
    <source>
        <dbReference type="ARBA" id="ARBA00013081"/>
    </source>
</evidence>
<feature type="compositionally biased region" description="Acidic residues" evidence="7">
    <location>
        <begin position="58"/>
        <end position="81"/>
    </location>
</feature>
<evidence type="ECO:0000256" key="7">
    <source>
        <dbReference type="SAM" id="MobiDB-lite"/>
    </source>
</evidence>
<dbReference type="EC" id="3.1.3.16" evidence="2"/>
<comment type="subcellular location">
    <subcellularLocation>
        <location evidence="1">Nucleus</location>
    </subcellularLocation>
</comment>
<evidence type="ECO:0000256" key="5">
    <source>
        <dbReference type="ARBA" id="ARBA00047761"/>
    </source>
</evidence>
<dbReference type="PANTHER" id="PTHR23081:SF36">
    <property type="entry name" value="RNA POLYMERASE II SUBUNIT A C-TERMINAL DOMAIN PHOSPHATASE"/>
    <property type="match status" value="1"/>
</dbReference>
<keyword evidence="4" id="KW-0539">Nucleus</keyword>
<keyword evidence="3" id="KW-0378">Hydrolase</keyword>
<name>A0A091CRF1_FUKDA</name>
<proteinExistence type="predicted"/>
<dbReference type="GO" id="GO:0008420">
    <property type="term" value="F:RNA polymerase II CTD heptapeptide repeat phosphatase activity"/>
    <property type="evidence" value="ECO:0007669"/>
    <property type="project" value="InterPro"/>
</dbReference>
<feature type="region of interest" description="Disordered" evidence="7">
    <location>
        <begin position="1"/>
        <end position="82"/>
    </location>
</feature>